<organism evidence="12 13">
    <name type="scientific">Lutispora saccharofermentans</name>
    <dbReference type="NCBI Taxonomy" id="3024236"/>
    <lineage>
        <taxon>Bacteria</taxon>
        <taxon>Bacillati</taxon>
        <taxon>Bacillota</taxon>
        <taxon>Clostridia</taxon>
        <taxon>Lutisporales</taxon>
        <taxon>Lutisporaceae</taxon>
        <taxon>Lutispora</taxon>
    </lineage>
</organism>
<keyword evidence="3 9" id="KW-0813">Transport</keyword>
<dbReference type="EMBL" id="JAJEKE010000006">
    <property type="protein sequence ID" value="MCQ1529653.1"/>
    <property type="molecule type" value="Genomic_DNA"/>
</dbReference>
<keyword evidence="5 10" id="KW-0592">Phosphate transport</keyword>
<comment type="caution">
    <text evidence="12">The sequence shown here is derived from an EMBL/GenBank/DDBJ whole genome shotgun (WGS) entry which is preliminary data.</text>
</comment>
<dbReference type="Gene3D" id="1.10.3720.10">
    <property type="entry name" value="MetI-like"/>
    <property type="match status" value="1"/>
</dbReference>
<evidence type="ECO:0000256" key="5">
    <source>
        <dbReference type="ARBA" id="ARBA00022592"/>
    </source>
</evidence>
<feature type="transmembrane region" description="Helical" evidence="9">
    <location>
        <begin position="108"/>
        <end position="132"/>
    </location>
</feature>
<evidence type="ECO:0000256" key="6">
    <source>
        <dbReference type="ARBA" id="ARBA00022692"/>
    </source>
</evidence>
<comment type="similarity">
    <text evidence="2 10">Belongs to the binding-protein-dependent transport system permease family. CysTW subfamily.</text>
</comment>
<keyword evidence="7 9" id="KW-1133">Transmembrane helix</keyword>
<dbReference type="CDD" id="cd06261">
    <property type="entry name" value="TM_PBP2"/>
    <property type="match status" value="1"/>
</dbReference>
<gene>
    <name evidence="12" type="primary">pstC</name>
    <name evidence="12" type="ORF">LJD61_08810</name>
</gene>
<sequence length="288" mass="31455">MWEVLDRLFEKSIKLLAFISLLLLSFIILFIFKESLIFFRAVPILKFITRNTWNPLAAPENLSILNIILGTLYVSIVAIIIALPIGVGSSLLLSGYVKEKPRLILRGLIDVMAGVPSVIYGFIGLLVLVKFFERVFDFSSGESVLAGGILLSIMVLPYIISTCDETMGKMYEKYSIAAKALGISKGYIIRTIVLSQSIKGITAAAVLALGRAMGETMAVMMVIGNAPIMPKLLGKCQTIPSLIALEMGMAEVGSLHYHALFAAGFVLMAILLIINIALFYIKRSMSQL</sequence>
<feature type="transmembrane region" description="Helical" evidence="9">
    <location>
        <begin position="144"/>
        <end position="163"/>
    </location>
</feature>
<reference evidence="12 13" key="1">
    <citation type="submission" date="2021-10" db="EMBL/GenBank/DDBJ databases">
        <title>Lutispora strain m25 sp. nov., a thermophilic, non-spore-forming bacterium isolated from a lab-scale methanogenic bioreactor digesting anaerobic sludge.</title>
        <authorList>
            <person name="El Houari A."/>
            <person name="Mcdonald J."/>
        </authorList>
    </citation>
    <scope>NUCLEOTIDE SEQUENCE [LARGE SCALE GENOMIC DNA]</scope>
    <source>
        <strain evidence="13">m25</strain>
    </source>
</reference>
<dbReference type="Pfam" id="PF00528">
    <property type="entry name" value="BPD_transp_1"/>
    <property type="match status" value="1"/>
</dbReference>
<evidence type="ECO:0000313" key="12">
    <source>
        <dbReference type="EMBL" id="MCQ1529653.1"/>
    </source>
</evidence>
<protein>
    <recommendedName>
        <fullName evidence="10">Phosphate transport system permease protein</fullName>
    </recommendedName>
</protein>
<dbReference type="Proteomes" id="UP001651880">
    <property type="component" value="Unassembled WGS sequence"/>
</dbReference>
<proteinExistence type="inferred from homology"/>
<dbReference type="InterPro" id="IPR035906">
    <property type="entry name" value="MetI-like_sf"/>
</dbReference>
<dbReference type="InterPro" id="IPR051124">
    <property type="entry name" value="Phosphate_Transport_Permease"/>
</dbReference>
<dbReference type="SUPFAM" id="SSF161098">
    <property type="entry name" value="MetI-like"/>
    <property type="match status" value="1"/>
</dbReference>
<evidence type="ECO:0000256" key="9">
    <source>
        <dbReference type="RuleBase" id="RU363032"/>
    </source>
</evidence>
<feature type="transmembrane region" description="Helical" evidence="9">
    <location>
        <begin position="64"/>
        <end position="87"/>
    </location>
</feature>
<accession>A0ABT1NHM4</accession>
<evidence type="ECO:0000256" key="2">
    <source>
        <dbReference type="ARBA" id="ARBA00007069"/>
    </source>
</evidence>
<dbReference type="InterPro" id="IPR000515">
    <property type="entry name" value="MetI-like"/>
</dbReference>
<comment type="subcellular location">
    <subcellularLocation>
        <location evidence="1 9">Cell membrane</location>
        <topology evidence="1 9">Multi-pass membrane protein</topology>
    </subcellularLocation>
</comment>
<evidence type="ECO:0000256" key="3">
    <source>
        <dbReference type="ARBA" id="ARBA00022448"/>
    </source>
</evidence>
<keyword evidence="8 9" id="KW-0472">Membrane</keyword>
<feature type="transmembrane region" description="Helical" evidence="9">
    <location>
        <begin position="257"/>
        <end position="281"/>
    </location>
</feature>
<dbReference type="PANTHER" id="PTHR30425">
    <property type="entry name" value="PHOSPHATE TRANSPORT SYSTEM PERMEASE PROTEIN PST"/>
    <property type="match status" value="1"/>
</dbReference>
<evidence type="ECO:0000256" key="8">
    <source>
        <dbReference type="ARBA" id="ARBA00023136"/>
    </source>
</evidence>
<dbReference type="NCBIfam" id="TIGR02138">
    <property type="entry name" value="phosphate_pstC"/>
    <property type="match status" value="1"/>
</dbReference>
<dbReference type="PANTHER" id="PTHR30425:SF1">
    <property type="entry name" value="PHOSPHATE TRANSPORT SYSTEM PERMEASE PROTEIN PSTC"/>
    <property type="match status" value="1"/>
</dbReference>
<evidence type="ECO:0000259" key="11">
    <source>
        <dbReference type="PROSITE" id="PS50928"/>
    </source>
</evidence>
<dbReference type="InterPro" id="IPR011864">
    <property type="entry name" value="Phosphate_PstC"/>
</dbReference>
<evidence type="ECO:0000256" key="4">
    <source>
        <dbReference type="ARBA" id="ARBA00022475"/>
    </source>
</evidence>
<evidence type="ECO:0000256" key="1">
    <source>
        <dbReference type="ARBA" id="ARBA00004651"/>
    </source>
</evidence>
<keyword evidence="4 10" id="KW-1003">Cell membrane</keyword>
<evidence type="ECO:0000256" key="10">
    <source>
        <dbReference type="RuleBase" id="RU363054"/>
    </source>
</evidence>
<keyword evidence="13" id="KW-1185">Reference proteome</keyword>
<comment type="function">
    <text evidence="10">Part of the binding-protein-dependent transport system for phosphate; probably responsible for the translocation of the substrate across the membrane.</text>
</comment>
<dbReference type="PROSITE" id="PS50928">
    <property type="entry name" value="ABC_TM1"/>
    <property type="match status" value="1"/>
</dbReference>
<feature type="transmembrane region" description="Helical" evidence="9">
    <location>
        <begin position="12"/>
        <end position="32"/>
    </location>
</feature>
<name>A0ABT1NHM4_9FIRM</name>
<feature type="domain" description="ABC transmembrane type-1" evidence="11">
    <location>
        <begin position="68"/>
        <end position="278"/>
    </location>
</feature>
<evidence type="ECO:0000256" key="7">
    <source>
        <dbReference type="ARBA" id="ARBA00022989"/>
    </source>
</evidence>
<dbReference type="RefSeq" id="WP_255227166.1">
    <property type="nucleotide sequence ID" value="NZ_JAJEKE010000006.1"/>
</dbReference>
<feature type="transmembrane region" description="Helical" evidence="9">
    <location>
        <begin position="200"/>
        <end position="223"/>
    </location>
</feature>
<keyword evidence="6 9" id="KW-0812">Transmembrane</keyword>
<evidence type="ECO:0000313" key="13">
    <source>
        <dbReference type="Proteomes" id="UP001651880"/>
    </source>
</evidence>